<accession>A0ABW3CUH1</accession>
<organism evidence="3 4">
    <name type="scientific">Sungkyunkwania multivorans</name>
    <dbReference type="NCBI Taxonomy" id="1173618"/>
    <lineage>
        <taxon>Bacteria</taxon>
        <taxon>Pseudomonadati</taxon>
        <taxon>Bacteroidota</taxon>
        <taxon>Flavobacteriia</taxon>
        <taxon>Flavobacteriales</taxon>
        <taxon>Flavobacteriaceae</taxon>
        <taxon>Sungkyunkwania</taxon>
    </lineage>
</organism>
<dbReference type="Proteomes" id="UP001596978">
    <property type="component" value="Unassembled WGS sequence"/>
</dbReference>
<keyword evidence="1" id="KW-0732">Signal</keyword>
<reference evidence="4" key="1">
    <citation type="journal article" date="2019" name="Int. J. Syst. Evol. Microbiol.">
        <title>The Global Catalogue of Microorganisms (GCM) 10K type strain sequencing project: providing services to taxonomists for standard genome sequencing and annotation.</title>
        <authorList>
            <consortium name="The Broad Institute Genomics Platform"/>
            <consortium name="The Broad Institute Genome Sequencing Center for Infectious Disease"/>
            <person name="Wu L."/>
            <person name="Ma J."/>
        </authorList>
    </citation>
    <scope>NUCLEOTIDE SEQUENCE [LARGE SCALE GENOMIC DNA]</scope>
    <source>
        <strain evidence="4">CCUG 62952</strain>
    </source>
</reference>
<dbReference type="EMBL" id="JBHTJH010000004">
    <property type="protein sequence ID" value="MFD0861308.1"/>
    <property type="molecule type" value="Genomic_DNA"/>
</dbReference>
<evidence type="ECO:0000259" key="2">
    <source>
        <dbReference type="Pfam" id="PF18962"/>
    </source>
</evidence>
<dbReference type="InterPro" id="IPR026444">
    <property type="entry name" value="Secre_tail"/>
</dbReference>
<name>A0ABW3CUH1_9FLAO</name>
<evidence type="ECO:0000256" key="1">
    <source>
        <dbReference type="ARBA" id="ARBA00022729"/>
    </source>
</evidence>
<dbReference type="Gene3D" id="3.40.390.10">
    <property type="entry name" value="Collagenase (Catalytic Domain)"/>
    <property type="match status" value="1"/>
</dbReference>
<evidence type="ECO:0000313" key="4">
    <source>
        <dbReference type="Proteomes" id="UP001596978"/>
    </source>
</evidence>
<dbReference type="RefSeq" id="WP_386404079.1">
    <property type="nucleotide sequence ID" value="NZ_JBHTJH010000004.1"/>
</dbReference>
<dbReference type="Pfam" id="PF09471">
    <property type="entry name" value="Peptidase_M64"/>
    <property type="match status" value="1"/>
</dbReference>
<protein>
    <submittedName>
        <fullName evidence="3">M64 family metallopeptidase</fullName>
    </submittedName>
</protein>
<sequence>MIVFVISLMAFVSKAQVFDVDTLQFNGADDKFINLVIMGDGYQASEFNKLIADANDFTSALFNKAPFTQYQSYFNVFLIKTPSNESGADHAGTATDVPEPQHATGFFDTYFDAQFDSFGFHRSLTVNNVTAMDVLADNVPAYDQAIMLVNTPFYGGSGGEIPVASTEQFGKEIAIHEIGHSFVGLKDEYWAGDIFAGEAINMTQDNDPLTVKWKNWDGDNGVGIFQHCCGGNASQWYKPHQFCIMQTLTYPFCSVCAEGIVETIHTMVDPVESFVPDNGMTIMPGSFPVDFALDLILPNPNTLKTNWTLNGNAYAADVDMVSVAENELDIGTNVLHVNVRDETSLLRVDNHATLHFTTVNWTIEYGTLGIEDITASEHTYELQLYPNPANDLLNILVESEFQEDLNVALYSLDGKQLKTAIGAMKKLLTIDISDLAPGTYVLNIRSAHGNVFSRKIMKKG</sequence>
<evidence type="ECO:0000313" key="3">
    <source>
        <dbReference type="EMBL" id="MFD0861308.1"/>
    </source>
</evidence>
<keyword evidence="4" id="KW-1185">Reference proteome</keyword>
<dbReference type="InterPro" id="IPR024079">
    <property type="entry name" value="MetalloPept_cat_dom_sf"/>
</dbReference>
<comment type="caution">
    <text evidence="3">The sequence shown here is derived from an EMBL/GenBank/DDBJ whole genome shotgun (WGS) entry which is preliminary data.</text>
</comment>
<feature type="domain" description="Secretion system C-terminal sorting" evidence="2">
    <location>
        <begin position="384"/>
        <end position="456"/>
    </location>
</feature>
<gene>
    <name evidence="3" type="ORF">ACFQ1M_03745</name>
</gene>
<dbReference type="InterPro" id="IPR019026">
    <property type="entry name" value="Peptidase_M64_IgA"/>
</dbReference>
<dbReference type="NCBIfam" id="TIGR04183">
    <property type="entry name" value="Por_Secre_tail"/>
    <property type="match status" value="1"/>
</dbReference>
<dbReference type="Pfam" id="PF18962">
    <property type="entry name" value="Por_Secre_tail"/>
    <property type="match status" value="1"/>
</dbReference>
<proteinExistence type="predicted"/>